<proteinExistence type="predicted"/>
<dbReference type="GO" id="GO:0016020">
    <property type="term" value="C:membrane"/>
    <property type="evidence" value="ECO:0007669"/>
    <property type="project" value="UniProtKB-SubCell"/>
</dbReference>
<dbReference type="HOGENOM" id="CLU_057574_1_0_1"/>
<protein>
    <submittedName>
        <fullName evidence="7">UBA domain-containing protein</fullName>
    </submittedName>
</protein>
<evidence type="ECO:0000313" key="7">
    <source>
        <dbReference type="EMBL" id="CCH41978.1"/>
    </source>
</evidence>
<reference evidence="7 8" key="1">
    <citation type="journal article" date="2012" name="Eukaryot. Cell">
        <title>Draft genome sequence of Wickerhamomyces ciferrii NRRL Y-1031 F-60-10.</title>
        <authorList>
            <person name="Schneider J."/>
            <person name="Andrea H."/>
            <person name="Blom J."/>
            <person name="Jaenicke S."/>
            <person name="Ruckert C."/>
            <person name="Schorsch C."/>
            <person name="Szczepanowski R."/>
            <person name="Farwick M."/>
            <person name="Goesmann A."/>
            <person name="Puhler A."/>
            <person name="Schaffer S."/>
            <person name="Tauch A."/>
            <person name="Kohler T."/>
            <person name="Brinkrolf K."/>
        </authorList>
    </citation>
    <scope>NUCLEOTIDE SEQUENCE [LARGE SCALE GENOMIC DNA]</scope>
    <source>
        <strain evidence="8">ATCC 14091 / BCRC 22168 / CBS 111 / JCM 3599 / NBRC 0793 / NRRL Y-1031 F-60-10</strain>
    </source>
</reference>
<dbReference type="FunCoup" id="K0KLI0">
    <property type="interactions" value="25"/>
</dbReference>
<evidence type="ECO:0000256" key="4">
    <source>
        <dbReference type="ARBA" id="ARBA00023136"/>
    </source>
</evidence>
<keyword evidence="8" id="KW-1185">Reference proteome</keyword>
<dbReference type="AlphaFoldDB" id="K0KLI0"/>
<dbReference type="EMBL" id="CAIF01000031">
    <property type="protein sequence ID" value="CCH41978.1"/>
    <property type="molecule type" value="Genomic_DNA"/>
</dbReference>
<dbReference type="GO" id="GO:0004252">
    <property type="term" value="F:serine-type endopeptidase activity"/>
    <property type="evidence" value="ECO:0007669"/>
    <property type="project" value="TreeGrafter"/>
</dbReference>
<comment type="caution">
    <text evidence="7">The sequence shown here is derived from an EMBL/GenBank/DDBJ whole genome shotgun (WGS) entry which is preliminary data.</text>
</comment>
<keyword evidence="3 6" id="KW-1133">Transmembrane helix</keyword>
<dbReference type="InterPro" id="IPR035952">
    <property type="entry name" value="Rhomboid-like_sf"/>
</dbReference>
<feature type="transmembrane region" description="Helical" evidence="6">
    <location>
        <begin position="90"/>
        <end position="113"/>
    </location>
</feature>
<feature type="region of interest" description="Disordered" evidence="5">
    <location>
        <begin position="220"/>
        <end position="257"/>
    </location>
</feature>
<sequence>MSSSLPTGFKDLPVSKGLAISTIIIPLVASLSNMKYLFYYAYDPFLIQYKQFWRLFTFQIAFLNESEVLLGIVLLYQFRSLERLFGSHKFISIIIVLYGYIIFITSIIATLNFYTGLKWINFMSSGPTGIILGIFFHFKEFIPIMYKFEIYGIGNNKLILNDHAFIHLIIFQLSISQGWKSIGSGLLGWIIGGLVCRGVIPGKQWKLPFWNSIQFKRSNPTNLRSNSPPIDPQNLGNTEQNNSDNNNIDDDDATETRPLASQFLDTFRRS</sequence>
<dbReference type="eggNOG" id="KOG4463">
    <property type="taxonomic scope" value="Eukaryota"/>
</dbReference>
<evidence type="ECO:0000256" key="6">
    <source>
        <dbReference type="SAM" id="Phobius"/>
    </source>
</evidence>
<organism evidence="7 8">
    <name type="scientific">Wickerhamomyces ciferrii (strain ATCC 14091 / BCRC 22168 / CBS 111 / JCM 3599 / NBRC 0793 / NRRL Y-1031 F-60-10)</name>
    <name type="common">Yeast</name>
    <name type="synonym">Pichia ciferrii</name>
    <dbReference type="NCBI Taxonomy" id="1206466"/>
    <lineage>
        <taxon>Eukaryota</taxon>
        <taxon>Fungi</taxon>
        <taxon>Dikarya</taxon>
        <taxon>Ascomycota</taxon>
        <taxon>Saccharomycotina</taxon>
        <taxon>Saccharomycetes</taxon>
        <taxon>Phaffomycetales</taxon>
        <taxon>Wickerhamomycetaceae</taxon>
        <taxon>Wickerhamomyces</taxon>
    </lineage>
</organism>
<feature type="transmembrane region" description="Helical" evidence="6">
    <location>
        <begin position="52"/>
        <end position="78"/>
    </location>
</feature>
<evidence type="ECO:0000313" key="8">
    <source>
        <dbReference type="Proteomes" id="UP000009328"/>
    </source>
</evidence>
<gene>
    <name evidence="7" type="ORF">BN7_1517</name>
</gene>
<accession>K0KLI0</accession>
<evidence type="ECO:0000256" key="5">
    <source>
        <dbReference type="SAM" id="MobiDB-lite"/>
    </source>
</evidence>
<dbReference type="Proteomes" id="UP000009328">
    <property type="component" value="Unassembled WGS sequence"/>
</dbReference>
<feature type="transmembrane region" description="Helical" evidence="6">
    <location>
        <begin position="119"/>
        <end position="138"/>
    </location>
</feature>
<comment type="subcellular location">
    <subcellularLocation>
        <location evidence="1">Membrane</location>
        <topology evidence="1">Multi-pass membrane protein</topology>
    </subcellularLocation>
</comment>
<dbReference type="SUPFAM" id="SSF144091">
    <property type="entry name" value="Rhomboid-like"/>
    <property type="match status" value="1"/>
</dbReference>
<dbReference type="InParanoid" id="K0KLI0"/>
<feature type="transmembrane region" description="Helical" evidence="6">
    <location>
        <begin position="12"/>
        <end position="32"/>
    </location>
</feature>
<feature type="compositionally biased region" description="Polar residues" evidence="5">
    <location>
        <begin position="220"/>
        <end position="240"/>
    </location>
</feature>
<dbReference type="PANTHER" id="PTHR43066:SF21">
    <property type="entry name" value="UBIQUITIN-ASSOCIATED DOMAIN-CONTAINING PROTEIN 2"/>
    <property type="match status" value="1"/>
</dbReference>
<evidence type="ECO:0000256" key="1">
    <source>
        <dbReference type="ARBA" id="ARBA00004141"/>
    </source>
</evidence>
<evidence type="ECO:0000256" key="2">
    <source>
        <dbReference type="ARBA" id="ARBA00022692"/>
    </source>
</evidence>
<name>K0KLI0_WICCF</name>
<keyword evidence="4 6" id="KW-0472">Membrane</keyword>
<evidence type="ECO:0000256" key="3">
    <source>
        <dbReference type="ARBA" id="ARBA00022989"/>
    </source>
</evidence>
<dbReference type="STRING" id="1206466.K0KLI0"/>
<dbReference type="PANTHER" id="PTHR43066">
    <property type="entry name" value="RHOMBOID-RELATED PROTEIN"/>
    <property type="match status" value="1"/>
</dbReference>
<keyword evidence="2 6" id="KW-0812">Transmembrane</keyword>